<accession>A0A2P2Q1Q3</accession>
<organism evidence="1">
    <name type="scientific">Rhizophora mucronata</name>
    <name type="common">Asiatic mangrove</name>
    <dbReference type="NCBI Taxonomy" id="61149"/>
    <lineage>
        <taxon>Eukaryota</taxon>
        <taxon>Viridiplantae</taxon>
        <taxon>Streptophyta</taxon>
        <taxon>Embryophyta</taxon>
        <taxon>Tracheophyta</taxon>
        <taxon>Spermatophyta</taxon>
        <taxon>Magnoliopsida</taxon>
        <taxon>eudicotyledons</taxon>
        <taxon>Gunneridae</taxon>
        <taxon>Pentapetalae</taxon>
        <taxon>rosids</taxon>
        <taxon>fabids</taxon>
        <taxon>Malpighiales</taxon>
        <taxon>Rhizophoraceae</taxon>
        <taxon>Rhizophora</taxon>
    </lineage>
</organism>
<protein>
    <submittedName>
        <fullName evidence="1">Uncharacterized protein</fullName>
    </submittedName>
</protein>
<dbReference type="AlphaFoldDB" id="A0A2P2Q1Q3"/>
<evidence type="ECO:0000313" key="1">
    <source>
        <dbReference type="EMBL" id="MBX60930.1"/>
    </source>
</evidence>
<reference evidence="1" key="1">
    <citation type="submission" date="2018-02" db="EMBL/GenBank/DDBJ databases">
        <title>Rhizophora mucronata_Transcriptome.</title>
        <authorList>
            <person name="Meera S.P."/>
            <person name="Sreeshan A."/>
            <person name="Augustine A."/>
        </authorList>
    </citation>
    <scope>NUCLEOTIDE SEQUENCE</scope>
    <source>
        <tissue evidence="1">Leaf</tissue>
    </source>
</reference>
<name>A0A2P2Q1Q3_RHIMU</name>
<proteinExistence type="predicted"/>
<sequence>MSSKSMHVSQIGNYNCDLVLV</sequence>
<dbReference type="EMBL" id="GGEC01080446">
    <property type="protein sequence ID" value="MBX60930.1"/>
    <property type="molecule type" value="Transcribed_RNA"/>
</dbReference>